<dbReference type="PROSITE" id="PS51257">
    <property type="entry name" value="PROKAR_LIPOPROTEIN"/>
    <property type="match status" value="1"/>
</dbReference>
<gene>
    <name evidence="1" type="ORF">PLANPX_0829</name>
</gene>
<protein>
    <submittedName>
        <fullName evidence="1">Uncharacterized protein</fullName>
    </submittedName>
</protein>
<evidence type="ECO:0000313" key="2">
    <source>
        <dbReference type="Proteomes" id="UP000326837"/>
    </source>
</evidence>
<keyword evidence="2" id="KW-1185">Reference proteome</keyword>
<proteinExistence type="predicted"/>
<name>A0A5K7X5T9_9BACT</name>
<sequence length="135" mass="14194">MNRSHSTHLALCIVAVIATGCSKPAEFVPVEGQVFYKEQPLGTGVIMFQPPNGPPARADVVAGAFKLETPGREAGARIGLNKVRIASRATPTGGDAELALGKSLIPERYGTFESSGLTADVKPDGNEPFVFKLTD</sequence>
<dbReference type="RefSeq" id="WP_152097398.1">
    <property type="nucleotide sequence ID" value="NZ_AP021861.1"/>
</dbReference>
<accession>A0A5K7X5T9</accession>
<organism evidence="1 2">
    <name type="scientific">Lacipirellula parvula</name>
    <dbReference type="NCBI Taxonomy" id="2650471"/>
    <lineage>
        <taxon>Bacteria</taxon>
        <taxon>Pseudomonadati</taxon>
        <taxon>Planctomycetota</taxon>
        <taxon>Planctomycetia</taxon>
        <taxon>Pirellulales</taxon>
        <taxon>Lacipirellulaceae</taxon>
        <taxon>Lacipirellula</taxon>
    </lineage>
</organism>
<reference evidence="2" key="1">
    <citation type="submission" date="2019-10" db="EMBL/GenBank/DDBJ databases">
        <title>Lacipirellula parvula gen. nov., sp. nov., representing a lineage of planctomycetes widespread in freshwater anoxic habitats, and description of the family Lacipirellulaceae.</title>
        <authorList>
            <person name="Dedysh S.N."/>
            <person name="Kulichevskaya I.S."/>
            <person name="Beletsky A.V."/>
            <person name="Rakitin A.L."/>
            <person name="Mardanov A.V."/>
            <person name="Ivanova A.A."/>
            <person name="Saltykova V.X."/>
            <person name="Rijpstra W.I.C."/>
            <person name="Sinninghe Damste J.S."/>
            <person name="Ravin N.V."/>
        </authorList>
    </citation>
    <scope>NUCLEOTIDE SEQUENCE [LARGE SCALE GENOMIC DNA]</scope>
    <source>
        <strain evidence="2">PX69</strain>
    </source>
</reference>
<dbReference type="KEGG" id="lpav:PLANPX_0829"/>
<dbReference type="AlphaFoldDB" id="A0A5K7X5T9"/>
<evidence type="ECO:0000313" key="1">
    <source>
        <dbReference type="EMBL" id="BBO31217.1"/>
    </source>
</evidence>
<dbReference type="Proteomes" id="UP000326837">
    <property type="component" value="Chromosome"/>
</dbReference>
<dbReference type="EMBL" id="AP021861">
    <property type="protein sequence ID" value="BBO31217.1"/>
    <property type="molecule type" value="Genomic_DNA"/>
</dbReference>